<evidence type="ECO:0000313" key="1">
    <source>
        <dbReference type="EMBL" id="GEN35513.1"/>
    </source>
</evidence>
<dbReference type="OrthoDB" id="2679833at2"/>
<protein>
    <recommendedName>
        <fullName evidence="3">Lipocalin-like domain-containing protein</fullName>
    </recommendedName>
</protein>
<organism evidence="1 2">
    <name type="scientific">Aneurinibacillus danicus</name>
    <dbReference type="NCBI Taxonomy" id="267746"/>
    <lineage>
        <taxon>Bacteria</taxon>
        <taxon>Bacillati</taxon>
        <taxon>Bacillota</taxon>
        <taxon>Bacilli</taxon>
        <taxon>Bacillales</taxon>
        <taxon>Paenibacillaceae</taxon>
        <taxon>Aneurinibacillus group</taxon>
        <taxon>Aneurinibacillus</taxon>
    </lineage>
</organism>
<evidence type="ECO:0008006" key="3">
    <source>
        <dbReference type="Google" id="ProtNLM"/>
    </source>
</evidence>
<name>A0A511VD64_9BACL</name>
<evidence type="ECO:0000313" key="2">
    <source>
        <dbReference type="Proteomes" id="UP000321157"/>
    </source>
</evidence>
<gene>
    <name evidence="1" type="ORF">ADA01nite_29730</name>
</gene>
<sequence length="148" mass="16631">MGQGATEKATTGSVEAFCGTWALLPEKSWYQFGAPAQQAKYRIKQEGKQLKIGVEWTEMDGQTFRATNYFIPDGQQYPYDNPDIADTVSASFTGERTLETTSFKNGEVLLFARRELSEDGRHMTITQSGRTPKGTTFSNISIYKKHQE</sequence>
<dbReference type="Proteomes" id="UP000321157">
    <property type="component" value="Unassembled WGS sequence"/>
</dbReference>
<reference evidence="1 2" key="1">
    <citation type="submission" date="2019-07" db="EMBL/GenBank/DDBJ databases">
        <title>Whole genome shotgun sequence of Aneurinibacillus danicus NBRC 102444.</title>
        <authorList>
            <person name="Hosoyama A."/>
            <person name="Uohara A."/>
            <person name="Ohji S."/>
            <person name="Ichikawa N."/>
        </authorList>
    </citation>
    <scope>NUCLEOTIDE SEQUENCE [LARGE SCALE GENOMIC DNA]</scope>
    <source>
        <strain evidence="1 2">NBRC 102444</strain>
    </source>
</reference>
<accession>A0A511VD64</accession>
<dbReference type="AlphaFoldDB" id="A0A511VD64"/>
<dbReference type="EMBL" id="BJXX01000137">
    <property type="protein sequence ID" value="GEN35513.1"/>
    <property type="molecule type" value="Genomic_DNA"/>
</dbReference>
<keyword evidence="2" id="KW-1185">Reference proteome</keyword>
<dbReference type="RefSeq" id="WP_146811045.1">
    <property type="nucleotide sequence ID" value="NZ_BJXX01000137.1"/>
</dbReference>
<proteinExistence type="predicted"/>
<comment type="caution">
    <text evidence="1">The sequence shown here is derived from an EMBL/GenBank/DDBJ whole genome shotgun (WGS) entry which is preliminary data.</text>
</comment>